<protein>
    <submittedName>
        <fullName evidence="1">Uncharacterized protein</fullName>
    </submittedName>
</protein>
<proteinExistence type="predicted"/>
<reference evidence="1" key="1">
    <citation type="submission" date="2021-09" db="EMBL/GenBank/DDBJ databases">
        <title>The genome of Mauremys mutica provides insights into the evolution of semi-aquatic lifestyle.</title>
        <authorList>
            <person name="Gong S."/>
            <person name="Gao Y."/>
        </authorList>
    </citation>
    <scope>NUCLEOTIDE SEQUENCE</scope>
    <source>
        <strain evidence="1">MM-2020</strain>
        <tissue evidence="1">Muscle</tissue>
    </source>
</reference>
<sequence length="92" mass="10424">KMTELLYNSSGKNKRGKEYNTDGIVGTFFRFQAPFFLLRPASLLKTGQSSRKIPLKFLLEIERTVKTPSEEDDILHQIQSLADEAYAVTMPG</sequence>
<gene>
    <name evidence="1" type="ORF">KIL84_005251</name>
</gene>
<feature type="non-terminal residue" evidence="1">
    <location>
        <position position="1"/>
    </location>
</feature>
<evidence type="ECO:0000313" key="1">
    <source>
        <dbReference type="EMBL" id="KAH1181525.1"/>
    </source>
</evidence>
<dbReference type="EMBL" id="JAHDVG010000468">
    <property type="protein sequence ID" value="KAH1181525.1"/>
    <property type="molecule type" value="Genomic_DNA"/>
</dbReference>
<organism evidence="1 2">
    <name type="scientific">Mauremys mutica</name>
    <name type="common">yellowpond turtle</name>
    <dbReference type="NCBI Taxonomy" id="74926"/>
    <lineage>
        <taxon>Eukaryota</taxon>
        <taxon>Metazoa</taxon>
        <taxon>Chordata</taxon>
        <taxon>Craniata</taxon>
        <taxon>Vertebrata</taxon>
        <taxon>Euteleostomi</taxon>
        <taxon>Archelosauria</taxon>
        <taxon>Testudinata</taxon>
        <taxon>Testudines</taxon>
        <taxon>Cryptodira</taxon>
        <taxon>Durocryptodira</taxon>
        <taxon>Testudinoidea</taxon>
        <taxon>Geoemydidae</taxon>
        <taxon>Geoemydinae</taxon>
        <taxon>Mauremys</taxon>
    </lineage>
</organism>
<evidence type="ECO:0000313" key="2">
    <source>
        <dbReference type="Proteomes" id="UP000827986"/>
    </source>
</evidence>
<name>A0A9D3XLW2_9SAUR</name>
<dbReference type="AlphaFoldDB" id="A0A9D3XLW2"/>
<comment type="caution">
    <text evidence="1">The sequence shown here is derived from an EMBL/GenBank/DDBJ whole genome shotgun (WGS) entry which is preliminary data.</text>
</comment>
<dbReference type="Proteomes" id="UP000827986">
    <property type="component" value="Unassembled WGS sequence"/>
</dbReference>
<accession>A0A9D3XLW2</accession>
<keyword evidence="2" id="KW-1185">Reference proteome</keyword>